<dbReference type="InterPro" id="IPR036514">
    <property type="entry name" value="SGNH_hydro_sf"/>
</dbReference>
<dbReference type="SUPFAM" id="SSF52266">
    <property type="entry name" value="SGNH hydrolase"/>
    <property type="match status" value="1"/>
</dbReference>
<dbReference type="EMBL" id="UINC01020130">
    <property type="protein sequence ID" value="SVA84819.1"/>
    <property type="molecule type" value="Genomic_DNA"/>
</dbReference>
<organism evidence="2">
    <name type="scientific">marine metagenome</name>
    <dbReference type="NCBI Taxonomy" id="408172"/>
    <lineage>
        <taxon>unclassified sequences</taxon>
        <taxon>metagenomes</taxon>
        <taxon>ecological metagenomes</taxon>
    </lineage>
</organism>
<dbReference type="Gene3D" id="3.40.50.1110">
    <property type="entry name" value="SGNH hydrolase"/>
    <property type="match status" value="1"/>
</dbReference>
<name>A0A381Z6J2_9ZZZZ</name>
<evidence type="ECO:0000259" key="1">
    <source>
        <dbReference type="Pfam" id="PF13472"/>
    </source>
</evidence>
<evidence type="ECO:0000313" key="2">
    <source>
        <dbReference type="EMBL" id="SVA84819.1"/>
    </source>
</evidence>
<accession>A0A381Z6J2</accession>
<dbReference type="Pfam" id="PF13472">
    <property type="entry name" value="Lipase_GDSL_2"/>
    <property type="match status" value="1"/>
</dbReference>
<feature type="domain" description="SGNH hydrolase-type esterase" evidence="1">
    <location>
        <begin position="9"/>
        <end position="123"/>
    </location>
</feature>
<reference evidence="2" key="1">
    <citation type="submission" date="2018-05" db="EMBL/GenBank/DDBJ databases">
        <authorList>
            <person name="Lanie J.A."/>
            <person name="Ng W.-L."/>
            <person name="Kazmierczak K.M."/>
            <person name="Andrzejewski T.M."/>
            <person name="Davidsen T.M."/>
            <person name="Wayne K.J."/>
            <person name="Tettelin H."/>
            <person name="Glass J.I."/>
            <person name="Rusch D."/>
            <person name="Podicherti R."/>
            <person name="Tsui H.-C.T."/>
            <person name="Winkler M.E."/>
        </authorList>
    </citation>
    <scope>NUCLEOTIDE SEQUENCE</scope>
</reference>
<sequence>IYYFNRVIRKYNPRAIVLYEGDNDLAYGLTPTTILDQLDQLITLIKNKLPGTRLYLLSVKPSGARSHLWELAQQVNLGFSDRARLDANIFHIEVDKYLLTKEGGFRSELYGTDQLHLNEAGYNIWADVIRASLTVQEAPFESSAMGTTYYATTTDLVSDCVTLQSSTGEDPIYISLGFYLIAGELAIKDFAIRELPDSGCSDRLDVSPSADGTVATALYQTDSLFVRGSEIRYRLSADHSAARRPLGQNSGLYLFDEIEFEIID</sequence>
<gene>
    <name evidence="2" type="ORF">METZ01_LOCUS137673</name>
</gene>
<feature type="non-terminal residue" evidence="2">
    <location>
        <position position="1"/>
    </location>
</feature>
<dbReference type="InterPro" id="IPR013830">
    <property type="entry name" value="SGNH_hydro"/>
</dbReference>
<protein>
    <recommendedName>
        <fullName evidence="1">SGNH hydrolase-type esterase domain-containing protein</fullName>
    </recommendedName>
</protein>
<dbReference type="AlphaFoldDB" id="A0A381Z6J2"/>
<proteinExistence type="predicted"/>